<evidence type="ECO:0000313" key="1">
    <source>
        <dbReference type="EMBL" id="GBN49722.1"/>
    </source>
</evidence>
<evidence type="ECO:0000313" key="2">
    <source>
        <dbReference type="Proteomes" id="UP000499080"/>
    </source>
</evidence>
<dbReference type="Proteomes" id="UP000499080">
    <property type="component" value="Unassembled WGS sequence"/>
</dbReference>
<reference evidence="1 2" key="1">
    <citation type="journal article" date="2019" name="Sci. Rep.">
        <title>Orb-weaving spider Araneus ventricosus genome elucidates the spidroin gene catalogue.</title>
        <authorList>
            <person name="Kono N."/>
            <person name="Nakamura H."/>
            <person name="Ohtoshi R."/>
            <person name="Moran D.A.P."/>
            <person name="Shinohara A."/>
            <person name="Yoshida Y."/>
            <person name="Fujiwara M."/>
            <person name="Mori M."/>
            <person name="Tomita M."/>
            <person name="Arakawa K."/>
        </authorList>
    </citation>
    <scope>NUCLEOTIDE SEQUENCE [LARGE SCALE GENOMIC DNA]</scope>
</reference>
<organism evidence="1 2">
    <name type="scientific">Araneus ventricosus</name>
    <name type="common">Orbweaver spider</name>
    <name type="synonym">Epeira ventricosa</name>
    <dbReference type="NCBI Taxonomy" id="182803"/>
    <lineage>
        <taxon>Eukaryota</taxon>
        <taxon>Metazoa</taxon>
        <taxon>Ecdysozoa</taxon>
        <taxon>Arthropoda</taxon>
        <taxon>Chelicerata</taxon>
        <taxon>Arachnida</taxon>
        <taxon>Araneae</taxon>
        <taxon>Araneomorphae</taxon>
        <taxon>Entelegynae</taxon>
        <taxon>Araneoidea</taxon>
        <taxon>Araneidae</taxon>
        <taxon>Araneus</taxon>
    </lineage>
</organism>
<feature type="non-terminal residue" evidence="1">
    <location>
        <position position="1"/>
    </location>
</feature>
<proteinExistence type="predicted"/>
<dbReference type="AlphaFoldDB" id="A0A4Y2PF45"/>
<keyword evidence="2" id="KW-1185">Reference proteome</keyword>
<comment type="caution">
    <text evidence="1">The sequence shown here is derived from an EMBL/GenBank/DDBJ whole genome shotgun (WGS) entry which is preliminary data.</text>
</comment>
<dbReference type="EMBL" id="BGPR01011123">
    <property type="protein sequence ID" value="GBN49722.1"/>
    <property type="molecule type" value="Genomic_DNA"/>
</dbReference>
<name>A0A4Y2PF45_ARAVE</name>
<accession>A0A4Y2PF45</accession>
<protein>
    <submittedName>
        <fullName evidence="1">Uncharacterized protein</fullName>
    </submittedName>
</protein>
<sequence>RHIYSLKPVYNDTVCNDKPAYNDNFFGPGGIPIYTMYSKPPYNDNHFLDAPAYSDYFTYIDPLNQFLSDKSLAAEGQRNRLAADSAAIVSVGHCTNVHEPTADQESC</sequence>
<gene>
    <name evidence="1" type="ORF">AVEN_191014_1</name>
</gene>